<dbReference type="Proteomes" id="UP000469292">
    <property type="component" value="Unassembled WGS sequence"/>
</dbReference>
<gene>
    <name evidence="4" type="ORF">F6S87_01775</name>
</gene>
<protein>
    <submittedName>
        <fullName evidence="4">LytR family transcriptional regulator</fullName>
    </submittedName>
</protein>
<accession>A0A6I5NG70</accession>
<name>A0A6I5NG70_9BIFI</name>
<evidence type="ECO:0000313" key="5">
    <source>
        <dbReference type="Proteomes" id="UP000469292"/>
    </source>
</evidence>
<feature type="domain" description="LytR/CpsA/Psr regulator C-terminal" evidence="3">
    <location>
        <begin position="145"/>
        <end position="226"/>
    </location>
</feature>
<evidence type="ECO:0000313" key="4">
    <source>
        <dbReference type="EMBL" id="NEG69373.1"/>
    </source>
</evidence>
<feature type="compositionally biased region" description="Basic and acidic residues" evidence="1">
    <location>
        <begin position="1"/>
        <end position="19"/>
    </location>
</feature>
<dbReference type="InterPro" id="IPR027381">
    <property type="entry name" value="LytR/CpsA/Psr_C"/>
</dbReference>
<reference evidence="4 5" key="1">
    <citation type="submission" date="2019-09" db="EMBL/GenBank/DDBJ databases">
        <title>Phylogenetic characterization of a novel taxon of the genus Bifidobacterium: Bifidobacterium choloepi sp. nov.</title>
        <authorList>
            <person name="Modesto M."/>
            <person name="Satti M."/>
        </authorList>
    </citation>
    <scope>NUCLEOTIDE SEQUENCE [LARGE SCALE GENOMIC DNA]</scope>
    <source>
        <strain evidence="4 5">BRDM6</strain>
    </source>
</reference>
<feature type="transmembrane region" description="Helical" evidence="2">
    <location>
        <begin position="41"/>
        <end position="61"/>
    </location>
</feature>
<keyword evidence="5" id="KW-1185">Reference proteome</keyword>
<feature type="region of interest" description="Disordered" evidence="1">
    <location>
        <begin position="73"/>
        <end position="137"/>
    </location>
</feature>
<sequence length="229" mass="22691">MAHDKKDSKGYDSYPKDSYDNPPAGPVGVHRGARSAAARTAPFIAVLVIAVLAALIFWGVFSGEAANMFKSSSEASSGTTTSATSTASSSSASASASDTASASSSASASATDESSASATDESSASASASDESSATDTAGTVDYGTQISVINATGVQGYASQEATKLNNAGFTAVTAANPSSNATLPDATVVWYASDDDLATAQQVASTLGISNVVQANISVPVMVVLMS</sequence>
<organism evidence="4 5">
    <name type="scientific">Bifidobacterium choloepi</name>
    <dbReference type="NCBI Taxonomy" id="2614131"/>
    <lineage>
        <taxon>Bacteria</taxon>
        <taxon>Bacillati</taxon>
        <taxon>Actinomycetota</taxon>
        <taxon>Actinomycetes</taxon>
        <taxon>Bifidobacteriales</taxon>
        <taxon>Bifidobacteriaceae</taxon>
        <taxon>Bifidobacterium</taxon>
    </lineage>
</organism>
<dbReference type="Gene3D" id="3.30.70.2390">
    <property type="match status" value="1"/>
</dbReference>
<keyword evidence="2" id="KW-1133">Transmembrane helix</keyword>
<proteinExistence type="predicted"/>
<dbReference type="EMBL" id="VYSG01000001">
    <property type="protein sequence ID" value="NEG69373.1"/>
    <property type="molecule type" value="Genomic_DNA"/>
</dbReference>
<keyword evidence="2" id="KW-0472">Membrane</keyword>
<evidence type="ECO:0000256" key="1">
    <source>
        <dbReference type="SAM" id="MobiDB-lite"/>
    </source>
</evidence>
<evidence type="ECO:0000259" key="3">
    <source>
        <dbReference type="Pfam" id="PF13399"/>
    </source>
</evidence>
<evidence type="ECO:0000256" key="2">
    <source>
        <dbReference type="SAM" id="Phobius"/>
    </source>
</evidence>
<dbReference type="RefSeq" id="WP_163226952.1">
    <property type="nucleotide sequence ID" value="NZ_VYSG01000001.1"/>
</dbReference>
<comment type="caution">
    <text evidence="4">The sequence shown here is derived from an EMBL/GenBank/DDBJ whole genome shotgun (WGS) entry which is preliminary data.</text>
</comment>
<feature type="region of interest" description="Disordered" evidence="1">
    <location>
        <begin position="1"/>
        <end position="27"/>
    </location>
</feature>
<keyword evidence="2" id="KW-0812">Transmembrane</keyword>
<dbReference type="AlphaFoldDB" id="A0A6I5NG70"/>
<dbReference type="Pfam" id="PF13399">
    <property type="entry name" value="LytR_C"/>
    <property type="match status" value="1"/>
</dbReference>